<keyword evidence="8" id="KW-1185">Reference proteome</keyword>
<feature type="transmembrane region" description="Helical" evidence="6">
    <location>
        <begin position="162"/>
        <end position="182"/>
    </location>
</feature>
<evidence type="ECO:0000256" key="5">
    <source>
        <dbReference type="ARBA" id="ARBA00023136"/>
    </source>
</evidence>
<keyword evidence="3 6" id="KW-0812">Transmembrane</keyword>
<dbReference type="InterPro" id="IPR050833">
    <property type="entry name" value="Poly_Biosynth_Transport"/>
</dbReference>
<protein>
    <submittedName>
        <fullName evidence="7">Oligosaccharide flippase family protein</fullName>
    </submittedName>
</protein>
<gene>
    <name evidence="7" type="ORF">P0M35_13095</name>
</gene>
<feature type="transmembrane region" description="Helical" evidence="6">
    <location>
        <begin position="46"/>
        <end position="66"/>
    </location>
</feature>
<evidence type="ECO:0000256" key="2">
    <source>
        <dbReference type="ARBA" id="ARBA00022475"/>
    </source>
</evidence>
<sequence>MKNQIFSRLFKNFTANAIGQVINILIQFFTVPIFLTFWRKEVYGEWLLLFTIPNYLVLSDFGFGIVASNEITIQMQRKNYKAVSEIFTSIWFLISLISVFIFTIMLIFSKIINFTKILNIQTIVANEVTLIILILIGYTLLSMQTNMIESGFRCIQKYHIGVSYLNSIRLFEWTILIFMVISKHGPVAAAWSLFIGRFIGFMFMIYKLYGTNNYTRFRLKNLSLKWIKKMFSPSVSLMAFPLGNAIVTQGSILFIGWFVGAVGVVLFTISRTYSRIIYQTITMLNYAYWPEYSIAYGADNFLLLKKLGRTSITFAFWISLILFIILSLVANSFFRIWTKGNFSPDIKIIYLLMIDSILISLWNTTSIMLTSDNTHKLIAKGYIFIIIIMMALAALLTNLYSMYGMIIALIIGDACILIYFFNRGLKKLGDAPIEYLRSIFSIQTIFTKLKVDKGDVFFKLWKD</sequence>
<evidence type="ECO:0000256" key="6">
    <source>
        <dbReference type="SAM" id="Phobius"/>
    </source>
</evidence>
<feature type="transmembrane region" description="Helical" evidence="6">
    <location>
        <begin position="230"/>
        <end position="247"/>
    </location>
</feature>
<dbReference type="EMBL" id="JARGDL010000026">
    <property type="protein sequence ID" value="MDF1613095.1"/>
    <property type="molecule type" value="Genomic_DNA"/>
</dbReference>
<dbReference type="InterPro" id="IPR002797">
    <property type="entry name" value="Polysacc_synth"/>
</dbReference>
<feature type="transmembrane region" description="Helical" evidence="6">
    <location>
        <begin position="188"/>
        <end position="209"/>
    </location>
</feature>
<reference evidence="7" key="1">
    <citation type="submission" date="2023-03" db="EMBL/GenBank/DDBJ databases">
        <title>Stygiobacter electus gen. nov., sp. nov., facultatively anaerobic thermotolerant bacterium of the class Ignavibacteria from a well of Yessentuki mineral water deposit.</title>
        <authorList>
            <person name="Podosokorskaya O.A."/>
            <person name="Elcheninov A.G."/>
            <person name="Petrova N.F."/>
            <person name="Zavarzina D.G."/>
            <person name="Kublanov I.V."/>
            <person name="Merkel A.Y."/>
        </authorList>
    </citation>
    <scope>NUCLEOTIDE SEQUENCE</scope>
    <source>
        <strain evidence="7">09-Me</strain>
    </source>
</reference>
<organism evidence="7 8">
    <name type="scientific">Stygiobacter electus</name>
    <dbReference type="NCBI Taxonomy" id="3032292"/>
    <lineage>
        <taxon>Bacteria</taxon>
        <taxon>Pseudomonadati</taxon>
        <taxon>Ignavibacteriota</taxon>
        <taxon>Ignavibacteria</taxon>
        <taxon>Ignavibacteriales</taxon>
        <taxon>Melioribacteraceae</taxon>
        <taxon>Stygiobacter</taxon>
    </lineage>
</organism>
<proteinExistence type="predicted"/>
<comment type="caution">
    <text evidence="7">The sequence shown here is derived from an EMBL/GenBank/DDBJ whole genome shotgun (WGS) entry which is preliminary data.</text>
</comment>
<feature type="transmembrane region" description="Helical" evidence="6">
    <location>
        <begin position="120"/>
        <end position="141"/>
    </location>
</feature>
<evidence type="ECO:0000256" key="1">
    <source>
        <dbReference type="ARBA" id="ARBA00004651"/>
    </source>
</evidence>
<feature type="transmembrane region" description="Helical" evidence="6">
    <location>
        <begin position="348"/>
        <end position="365"/>
    </location>
</feature>
<evidence type="ECO:0000313" key="7">
    <source>
        <dbReference type="EMBL" id="MDF1613095.1"/>
    </source>
</evidence>
<keyword evidence="5 6" id="KW-0472">Membrane</keyword>
<dbReference type="GO" id="GO:0005886">
    <property type="term" value="C:plasma membrane"/>
    <property type="evidence" value="ECO:0007669"/>
    <property type="project" value="UniProtKB-SubCell"/>
</dbReference>
<feature type="transmembrane region" description="Helical" evidence="6">
    <location>
        <begin position="314"/>
        <end position="336"/>
    </location>
</feature>
<accession>A0AAE3TDM3</accession>
<feature type="transmembrane region" description="Helical" evidence="6">
    <location>
        <begin position="253"/>
        <end position="273"/>
    </location>
</feature>
<name>A0AAE3TDM3_9BACT</name>
<dbReference type="RefSeq" id="WP_321536866.1">
    <property type="nucleotide sequence ID" value="NZ_JARGDL010000026.1"/>
</dbReference>
<dbReference type="AlphaFoldDB" id="A0AAE3TDM3"/>
<feature type="transmembrane region" description="Helical" evidence="6">
    <location>
        <begin position="86"/>
        <end position="108"/>
    </location>
</feature>
<evidence type="ECO:0000256" key="4">
    <source>
        <dbReference type="ARBA" id="ARBA00022989"/>
    </source>
</evidence>
<dbReference type="PANTHER" id="PTHR30250">
    <property type="entry name" value="PST FAMILY PREDICTED COLANIC ACID TRANSPORTER"/>
    <property type="match status" value="1"/>
</dbReference>
<keyword evidence="4 6" id="KW-1133">Transmembrane helix</keyword>
<dbReference type="PANTHER" id="PTHR30250:SF11">
    <property type="entry name" value="O-ANTIGEN TRANSPORTER-RELATED"/>
    <property type="match status" value="1"/>
</dbReference>
<dbReference type="Proteomes" id="UP001221302">
    <property type="component" value="Unassembled WGS sequence"/>
</dbReference>
<keyword evidence="2" id="KW-1003">Cell membrane</keyword>
<dbReference type="Pfam" id="PF01943">
    <property type="entry name" value="Polysacc_synt"/>
    <property type="match status" value="1"/>
</dbReference>
<feature type="transmembrane region" description="Helical" evidence="6">
    <location>
        <begin position="377"/>
        <end position="396"/>
    </location>
</feature>
<evidence type="ECO:0000313" key="8">
    <source>
        <dbReference type="Proteomes" id="UP001221302"/>
    </source>
</evidence>
<comment type="subcellular location">
    <subcellularLocation>
        <location evidence="1">Cell membrane</location>
        <topology evidence="1">Multi-pass membrane protein</topology>
    </subcellularLocation>
</comment>
<feature type="transmembrane region" description="Helical" evidence="6">
    <location>
        <begin position="21"/>
        <end position="40"/>
    </location>
</feature>
<evidence type="ECO:0000256" key="3">
    <source>
        <dbReference type="ARBA" id="ARBA00022692"/>
    </source>
</evidence>
<feature type="transmembrane region" description="Helical" evidence="6">
    <location>
        <begin position="402"/>
        <end position="421"/>
    </location>
</feature>